<feature type="compositionally biased region" description="Acidic residues" evidence="1">
    <location>
        <begin position="415"/>
        <end position="431"/>
    </location>
</feature>
<gene>
    <name evidence="2" type="ORF">A5642_25555</name>
    <name evidence="3" type="ORF">EUA03_19560</name>
</gene>
<evidence type="ECO:0000313" key="2">
    <source>
        <dbReference type="EMBL" id="OBA84820.1"/>
    </source>
</evidence>
<reference evidence="3 5" key="2">
    <citation type="submission" date="2019-01" db="EMBL/GenBank/DDBJ databases">
        <title>High-quality-draft genome sequences of five non-tuberculosis mycobacteriaceae isolated from a nosocomial environment.</title>
        <authorList>
            <person name="Tiago I."/>
            <person name="Alarico S."/>
            <person name="Pereira S.G."/>
            <person name="Coelho C."/>
            <person name="Maranha A."/>
            <person name="Empadinhas N."/>
        </authorList>
    </citation>
    <scope>NUCLEOTIDE SEQUENCE [LARGE SCALE GENOMIC DNA]</scope>
    <source>
        <strain evidence="3 5">24AIII</strain>
    </source>
</reference>
<feature type="region of interest" description="Disordered" evidence="1">
    <location>
        <begin position="368"/>
        <end position="488"/>
    </location>
</feature>
<dbReference type="Proteomes" id="UP000294929">
    <property type="component" value="Unassembled WGS sequence"/>
</dbReference>
<comment type="caution">
    <text evidence="2">The sequence shown here is derived from an EMBL/GenBank/DDBJ whole genome shotgun (WGS) entry which is preliminary data.</text>
</comment>
<dbReference type="EMBL" id="SDLO01000017">
    <property type="protein sequence ID" value="TDK86766.1"/>
    <property type="molecule type" value="Genomic_DNA"/>
</dbReference>
<dbReference type="Proteomes" id="UP000093962">
    <property type="component" value="Unassembled WGS sequence"/>
</dbReference>
<feature type="compositionally biased region" description="Acidic residues" evidence="1">
    <location>
        <begin position="382"/>
        <end position="408"/>
    </location>
</feature>
<organism evidence="2 4">
    <name type="scientific">Mycolicibacterium mucogenicum</name>
    <name type="common">Mycobacterium mucogenicum</name>
    <dbReference type="NCBI Taxonomy" id="56689"/>
    <lineage>
        <taxon>Bacteria</taxon>
        <taxon>Bacillati</taxon>
        <taxon>Actinomycetota</taxon>
        <taxon>Actinomycetes</taxon>
        <taxon>Mycobacteriales</taxon>
        <taxon>Mycobacteriaceae</taxon>
        <taxon>Mycolicibacterium</taxon>
    </lineage>
</organism>
<dbReference type="RefSeq" id="WP_064859823.1">
    <property type="nucleotide sequence ID" value="NZ_JAPMJT010000001.1"/>
</dbReference>
<accession>A0A1A0MHB5</accession>
<feature type="region of interest" description="Disordered" evidence="1">
    <location>
        <begin position="263"/>
        <end position="319"/>
    </location>
</feature>
<dbReference type="OrthoDB" id="4727254at2"/>
<proteinExistence type="predicted"/>
<evidence type="ECO:0000313" key="3">
    <source>
        <dbReference type="EMBL" id="TDK86766.1"/>
    </source>
</evidence>
<evidence type="ECO:0000313" key="4">
    <source>
        <dbReference type="Proteomes" id="UP000093962"/>
    </source>
</evidence>
<feature type="compositionally biased region" description="Low complexity" evidence="1">
    <location>
        <begin position="277"/>
        <end position="294"/>
    </location>
</feature>
<dbReference type="AlphaFoldDB" id="A0A1A0MHB5"/>
<dbReference type="EMBL" id="LZSF01000193">
    <property type="protein sequence ID" value="OBA84820.1"/>
    <property type="molecule type" value="Genomic_DNA"/>
</dbReference>
<evidence type="ECO:0000256" key="1">
    <source>
        <dbReference type="SAM" id="MobiDB-lite"/>
    </source>
</evidence>
<name>A0A1A0MHB5_MYCMU</name>
<evidence type="ECO:0000313" key="5">
    <source>
        <dbReference type="Proteomes" id="UP000294929"/>
    </source>
</evidence>
<feature type="compositionally biased region" description="Pro residues" evidence="1">
    <location>
        <begin position="439"/>
        <end position="448"/>
    </location>
</feature>
<protein>
    <submittedName>
        <fullName evidence="2">Uncharacterized protein</fullName>
    </submittedName>
</protein>
<feature type="compositionally biased region" description="Low complexity" evidence="1">
    <location>
        <begin position="304"/>
        <end position="319"/>
    </location>
</feature>
<reference evidence="2 4" key="1">
    <citation type="submission" date="2016-06" db="EMBL/GenBank/DDBJ databases">
        <authorList>
            <person name="Kjaerup R.B."/>
            <person name="Dalgaard T.S."/>
            <person name="Juul-Madsen H.R."/>
        </authorList>
    </citation>
    <scope>NUCLEOTIDE SEQUENCE [LARGE SCALE GENOMIC DNA]</scope>
    <source>
        <strain evidence="2 4">1199456.5</strain>
    </source>
</reference>
<sequence>MMAAAFDVAGRLSEGDGAVTVLDEYVTACQVLGSPSPGPLAELYYAETGLNLDALAADARSLDAAVVVAQDAVRLQGNGYRDLTAQWSGAGGDAAGGFLRTLTVAAEDVVAHLQRSAQALTMLRDALWRAVDAKVDAVLRADAQTAGHRDQWSAAARAVLARAGDLSAASEIVDQQVKPFVLRAVSGDLLPALQDASDAVAAAYDSAIAAVTPAGVSFAVPVVLTPDWAPQASPAPAWPAAPAYQAAAAAPFATLGTAAGWAPTAPSAPAAPPVPAEPVAAPSTPLVSAESAPAPSTPAPGGPEPALGAAAATPAATGPSGDLGFGSGIGGLGRQLTDAIGGALGSMAGLAPGVSGLGGLDNVRDGLGDDLGLGADGTDTDHEPDDAADGDADDEPDDSDAEEADEEDAAKSDAAGEEDTSGETAESDDAEPGPVDAPVLPPQQPVPGQPVADPAPTTPPVEPVAEQTDPTTKTPCEIAADELPNVGE</sequence>